<keyword evidence="2" id="KW-1185">Reference proteome</keyword>
<sequence>MGTDISGFIECRAPALGPGAPRPWRAAINLDLLYDVRSYDAFGCLFGVRNYASFRPLAAGRGLPDDLSATVREVAGRWERHDATWISWAEVAAVDWDEPAEGVDRRLHEYRRQPDGGLEFVGKSLWGPRLTEATGASREEVMAGRVRWGEGQEFVLGDVVFRAEVLRRRDAVPPDGDWKYVWRVMETLAERAGPEDVRLVVWFDS</sequence>
<dbReference type="RefSeq" id="WP_103939861.1">
    <property type="nucleotide sequence ID" value="NZ_FNVO01000010.1"/>
</dbReference>
<protein>
    <submittedName>
        <fullName evidence="1">Uncharacterized protein</fullName>
    </submittedName>
</protein>
<dbReference type="EMBL" id="FNVO01000010">
    <property type="protein sequence ID" value="SEG73763.1"/>
    <property type="molecule type" value="Genomic_DNA"/>
</dbReference>
<evidence type="ECO:0000313" key="1">
    <source>
        <dbReference type="EMBL" id="SEG73763.1"/>
    </source>
</evidence>
<evidence type="ECO:0000313" key="2">
    <source>
        <dbReference type="Proteomes" id="UP000236723"/>
    </source>
</evidence>
<accession>A0A1H6CM82</accession>
<gene>
    <name evidence="1" type="ORF">SAMN04489712_110151</name>
</gene>
<organism evidence="1 2">
    <name type="scientific">Thermomonospora echinospora</name>
    <dbReference type="NCBI Taxonomy" id="1992"/>
    <lineage>
        <taxon>Bacteria</taxon>
        <taxon>Bacillati</taxon>
        <taxon>Actinomycetota</taxon>
        <taxon>Actinomycetes</taxon>
        <taxon>Streptosporangiales</taxon>
        <taxon>Thermomonosporaceae</taxon>
        <taxon>Thermomonospora</taxon>
    </lineage>
</organism>
<reference evidence="2" key="1">
    <citation type="submission" date="2016-10" db="EMBL/GenBank/DDBJ databases">
        <authorList>
            <person name="Varghese N."/>
            <person name="Submissions S."/>
        </authorList>
    </citation>
    <scope>NUCLEOTIDE SEQUENCE [LARGE SCALE GENOMIC DNA]</scope>
    <source>
        <strain evidence="2">DSM 43163</strain>
    </source>
</reference>
<dbReference type="Proteomes" id="UP000236723">
    <property type="component" value="Unassembled WGS sequence"/>
</dbReference>
<proteinExistence type="predicted"/>
<name>A0A1H6CM82_9ACTN</name>
<dbReference type="AlphaFoldDB" id="A0A1H6CM82"/>
<dbReference type="OrthoDB" id="3464282at2"/>